<keyword evidence="1" id="KW-1133">Transmembrane helix</keyword>
<accession>A0A0E9RCE5</accession>
<organism evidence="2">
    <name type="scientific">Anguilla anguilla</name>
    <name type="common">European freshwater eel</name>
    <name type="synonym">Muraena anguilla</name>
    <dbReference type="NCBI Taxonomy" id="7936"/>
    <lineage>
        <taxon>Eukaryota</taxon>
        <taxon>Metazoa</taxon>
        <taxon>Chordata</taxon>
        <taxon>Craniata</taxon>
        <taxon>Vertebrata</taxon>
        <taxon>Euteleostomi</taxon>
        <taxon>Actinopterygii</taxon>
        <taxon>Neopterygii</taxon>
        <taxon>Teleostei</taxon>
        <taxon>Anguilliformes</taxon>
        <taxon>Anguillidae</taxon>
        <taxon>Anguilla</taxon>
    </lineage>
</organism>
<evidence type="ECO:0000313" key="2">
    <source>
        <dbReference type="EMBL" id="JAH26796.1"/>
    </source>
</evidence>
<reference evidence="2" key="1">
    <citation type="submission" date="2014-11" db="EMBL/GenBank/DDBJ databases">
        <authorList>
            <person name="Amaro Gonzalez C."/>
        </authorList>
    </citation>
    <scope>NUCLEOTIDE SEQUENCE</scope>
</reference>
<protein>
    <submittedName>
        <fullName evidence="2">Uncharacterized protein</fullName>
    </submittedName>
</protein>
<reference evidence="2" key="2">
    <citation type="journal article" date="2015" name="Fish Shellfish Immunol.">
        <title>Early steps in the European eel (Anguilla anguilla)-Vibrio vulnificus interaction in the gills: Role of the RtxA13 toxin.</title>
        <authorList>
            <person name="Callol A."/>
            <person name="Pajuelo D."/>
            <person name="Ebbesson L."/>
            <person name="Teles M."/>
            <person name="MacKenzie S."/>
            <person name="Amaro C."/>
        </authorList>
    </citation>
    <scope>NUCLEOTIDE SEQUENCE</scope>
</reference>
<feature type="transmembrane region" description="Helical" evidence="1">
    <location>
        <begin position="16"/>
        <end position="37"/>
    </location>
</feature>
<dbReference type="EMBL" id="GBXM01081781">
    <property type="protein sequence ID" value="JAH26796.1"/>
    <property type="molecule type" value="Transcribed_RNA"/>
</dbReference>
<dbReference type="AlphaFoldDB" id="A0A0E9RCE5"/>
<sequence length="60" mass="7030">MDYVPVHSRAVEMEEIVLVVCCLMHSLLSTLYLVYSFQFLVSDLRSKHLCYQFVCLDNLD</sequence>
<keyword evidence="1" id="KW-0472">Membrane</keyword>
<name>A0A0E9RCE5_ANGAN</name>
<keyword evidence="1" id="KW-0812">Transmembrane</keyword>
<proteinExistence type="predicted"/>
<evidence type="ECO:0000256" key="1">
    <source>
        <dbReference type="SAM" id="Phobius"/>
    </source>
</evidence>